<reference evidence="4" key="1">
    <citation type="submission" date="2018-05" db="EMBL/GenBank/DDBJ databases">
        <authorList>
            <person name="Lanie J.A."/>
            <person name="Ng W.-L."/>
            <person name="Kazmierczak K.M."/>
            <person name="Andrzejewski T.M."/>
            <person name="Davidsen T.M."/>
            <person name="Wayne K.J."/>
            <person name="Tettelin H."/>
            <person name="Glass J.I."/>
            <person name="Rusch D."/>
            <person name="Podicherti R."/>
            <person name="Tsui H.-C.T."/>
            <person name="Winkler M.E."/>
        </authorList>
    </citation>
    <scope>NUCLEOTIDE SEQUENCE</scope>
</reference>
<name>A0A382QI63_9ZZZZ</name>
<dbReference type="PANTHER" id="PTHR11586:SF37">
    <property type="entry name" value="TRNA-BINDING DOMAIN-CONTAINING PROTEIN"/>
    <property type="match status" value="1"/>
</dbReference>
<evidence type="ECO:0000256" key="1">
    <source>
        <dbReference type="ARBA" id="ARBA00022555"/>
    </source>
</evidence>
<proteinExistence type="predicted"/>
<feature type="domain" description="TRNA-binding" evidence="3">
    <location>
        <begin position="21"/>
        <end position="80"/>
    </location>
</feature>
<dbReference type="PANTHER" id="PTHR11586">
    <property type="entry name" value="TRNA-AMINOACYLATION COFACTOR ARC1 FAMILY MEMBER"/>
    <property type="match status" value="1"/>
</dbReference>
<evidence type="ECO:0000313" key="4">
    <source>
        <dbReference type="EMBL" id="SVC85224.1"/>
    </source>
</evidence>
<dbReference type="Gene3D" id="2.40.50.140">
    <property type="entry name" value="Nucleic acid-binding proteins"/>
    <property type="match status" value="1"/>
</dbReference>
<feature type="non-terminal residue" evidence="4">
    <location>
        <position position="80"/>
    </location>
</feature>
<organism evidence="4">
    <name type="scientific">marine metagenome</name>
    <dbReference type="NCBI Taxonomy" id="408172"/>
    <lineage>
        <taxon>unclassified sequences</taxon>
        <taxon>metagenomes</taxon>
        <taxon>ecological metagenomes</taxon>
    </lineage>
</organism>
<dbReference type="AlphaFoldDB" id="A0A382QI63"/>
<dbReference type="EMBL" id="UINC01114719">
    <property type="protein sequence ID" value="SVC85224.1"/>
    <property type="molecule type" value="Genomic_DNA"/>
</dbReference>
<evidence type="ECO:0000256" key="2">
    <source>
        <dbReference type="ARBA" id="ARBA00022884"/>
    </source>
</evidence>
<keyword evidence="2" id="KW-0694">RNA-binding</keyword>
<sequence>MEEAEATGEEPEDTDTITFKDFQQLDLRVAEIISAVKVEKADRLLKLKIRIGHEERQIVAGIAQQYEPEQLAGRQIVVVA</sequence>
<gene>
    <name evidence="4" type="ORF">METZ01_LOCUS338078</name>
</gene>
<keyword evidence="1" id="KW-0820">tRNA-binding</keyword>
<dbReference type="PROSITE" id="PS50886">
    <property type="entry name" value="TRBD"/>
    <property type="match status" value="1"/>
</dbReference>
<accession>A0A382QI63</accession>
<evidence type="ECO:0000259" key="3">
    <source>
        <dbReference type="PROSITE" id="PS50886"/>
    </source>
</evidence>
<dbReference type="SUPFAM" id="SSF50249">
    <property type="entry name" value="Nucleic acid-binding proteins"/>
    <property type="match status" value="1"/>
</dbReference>
<dbReference type="InterPro" id="IPR012340">
    <property type="entry name" value="NA-bd_OB-fold"/>
</dbReference>
<dbReference type="Pfam" id="PF01588">
    <property type="entry name" value="tRNA_bind"/>
    <property type="match status" value="1"/>
</dbReference>
<dbReference type="InterPro" id="IPR002547">
    <property type="entry name" value="tRNA-bd_dom"/>
</dbReference>
<protein>
    <recommendedName>
        <fullName evidence="3">tRNA-binding domain-containing protein</fullName>
    </recommendedName>
</protein>
<dbReference type="InterPro" id="IPR051270">
    <property type="entry name" value="Tyrosine-tRNA_ligase_regulator"/>
</dbReference>
<dbReference type="GO" id="GO:0000049">
    <property type="term" value="F:tRNA binding"/>
    <property type="evidence" value="ECO:0007669"/>
    <property type="project" value="UniProtKB-KW"/>
</dbReference>